<dbReference type="Proteomes" id="UP000474777">
    <property type="component" value="Unassembled WGS sequence"/>
</dbReference>
<reference evidence="2 3" key="1">
    <citation type="submission" date="2020-02" db="EMBL/GenBank/DDBJ databases">
        <authorList>
            <person name="Kim M.K."/>
        </authorList>
    </citation>
    <scope>NUCLEOTIDE SEQUENCE [LARGE SCALE GENOMIC DNA]</scope>
    <source>
        <strain evidence="2 3">BT327</strain>
    </source>
</reference>
<comment type="caution">
    <text evidence="2">The sequence shown here is derived from an EMBL/GenBank/DDBJ whole genome shotgun (WGS) entry which is preliminary data.</text>
</comment>
<keyword evidence="1" id="KW-1133">Transmembrane helix</keyword>
<organism evidence="2 3">
    <name type="scientific">Pontibacter burrus</name>
    <dbReference type="NCBI Taxonomy" id="2704466"/>
    <lineage>
        <taxon>Bacteria</taxon>
        <taxon>Pseudomonadati</taxon>
        <taxon>Bacteroidota</taxon>
        <taxon>Cytophagia</taxon>
        <taxon>Cytophagales</taxon>
        <taxon>Hymenobacteraceae</taxon>
        <taxon>Pontibacter</taxon>
    </lineage>
</organism>
<keyword evidence="1" id="KW-0472">Membrane</keyword>
<dbReference type="RefSeq" id="WP_163912381.1">
    <property type="nucleotide sequence ID" value="NZ_JAAGWD010000001.1"/>
</dbReference>
<dbReference type="EMBL" id="JAAGWD010000001">
    <property type="protein sequence ID" value="NEM96730.1"/>
    <property type="molecule type" value="Genomic_DNA"/>
</dbReference>
<feature type="transmembrane region" description="Helical" evidence="1">
    <location>
        <begin position="47"/>
        <end position="69"/>
    </location>
</feature>
<evidence type="ECO:0000256" key="1">
    <source>
        <dbReference type="SAM" id="Phobius"/>
    </source>
</evidence>
<dbReference type="InterPro" id="IPR021529">
    <property type="entry name" value="DUF2798"/>
</dbReference>
<evidence type="ECO:0000313" key="2">
    <source>
        <dbReference type="EMBL" id="NEM96730.1"/>
    </source>
</evidence>
<keyword evidence="3" id="KW-1185">Reference proteome</keyword>
<sequence length="75" mass="8569">MKRTLFSAQFKTKLLVIMIISVLLASALELYTFGIPSDFIVRWLNSFFVIFFMIAVTVFGIVPGVNYTINKIFGR</sequence>
<protein>
    <submittedName>
        <fullName evidence="2">DUF2798 domain-containing protein</fullName>
    </submittedName>
</protein>
<dbReference type="AlphaFoldDB" id="A0A6B3LTB9"/>
<dbReference type="Pfam" id="PF11391">
    <property type="entry name" value="DUF2798"/>
    <property type="match status" value="1"/>
</dbReference>
<gene>
    <name evidence="2" type="ORF">GXP69_03395</name>
</gene>
<proteinExistence type="predicted"/>
<accession>A0A6B3LTB9</accession>
<keyword evidence="1" id="KW-0812">Transmembrane</keyword>
<feature type="transmembrane region" description="Helical" evidence="1">
    <location>
        <begin position="12"/>
        <end position="35"/>
    </location>
</feature>
<name>A0A6B3LTB9_9BACT</name>
<evidence type="ECO:0000313" key="3">
    <source>
        <dbReference type="Proteomes" id="UP000474777"/>
    </source>
</evidence>